<dbReference type="EMBL" id="JACHYB010000001">
    <property type="protein sequence ID" value="MBB3187566.1"/>
    <property type="molecule type" value="Genomic_DNA"/>
</dbReference>
<keyword evidence="3" id="KW-1185">Reference proteome</keyword>
<name>A0A7W5H2L5_9PORP</name>
<dbReference type="Proteomes" id="UP000544222">
    <property type="component" value="Unassembled WGS sequence"/>
</dbReference>
<keyword evidence="1" id="KW-0812">Transmembrane</keyword>
<evidence type="ECO:0000256" key="1">
    <source>
        <dbReference type="SAM" id="Phobius"/>
    </source>
</evidence>
<keyword evidence="1" id="KW-0472">Membrane</keyword>
<organism evidence="2 3">
    <name type="scientific">Microbacter margulisiae</name>
    <dbReference type="NCBI Taxonomy" id="1350067"/>
    <lineage>
        <taxon>Bacteria</taxon>
        <taxon>Pseudomonadati</taxon>
        <taxon>Bacteroidota</taxon>
        <taxon>Bacteroidia</taxon>
        <taxon>Bacteroidales</taxon>
        <taxon>Porphyromonadaceae</taxon>
        <taxon>Microbacter</taxon>
    </lineage>
</organism>
<comment type="caution">
    <text evidence="2">The sequence shown here is derived from an EMBL/GenBank/DDBJ whole genome shotgun (WGS) entry which is preliminary data.</text>
</comment>
<evidence type="ECO:0000313" key="3">
    <source>
        <dbReference type="Proteomes" id="UP000544222"/>
    </source>
</evidence>
<evidence type="ECO:0000313" key="2">
    <source>
        <dbReference type="EMBL" id="MBB3187566.1"/>
    </source>
</evidence>
<feature type="transmembrane region" description="Helical" evidence="1">
    <location>
        <begin position="12"/>
        <end position="36"/>
    </location>
</feature>
<dbReference type="AlphaFoldDB" id="A0A7W5H2L5"/>
<sequence length="115" mass="13280">MRLHKFLDTTSIFVYKTLICDLYTIMVLLFCMFFCWQRNGQRHVLALGAWTLIQTGEWTKGRIRKSCIGSLHIQCHDGSLLLFSKIIPPDIKKAGSNCSNRLLMKIKDFYFAVCG</sequence>
<protein>
    <submittedName>
        <fullName evidence="2">Uncharacterized protein</fullName>
    </submittedName>
</protein>
<keyword evidence="1" id="KW-1133">Transmembrane helix</keyword>
<gene>
    <name evidence="2" type="ORF">FHX64_001729</name>
</gene>
<reference evidence="2 3" key="1">
    <citation type="submission" date="2020-08" db="EMBL/GenBank/DDBJ databases">
        <title>Genomic Encyclopedia of Type Strains, Phase IV (KMG-IV): sequencing the most valuable type-strain genomes for metagenomic binning, comparative biology and taxonomic classification.</title>
        <authorList>
            <person name="Goeker M."/>
        </authorList>
    </citation>
    <scope>NUCLEOTIDE SEQUENCE [LARGE SCALE GENOMIC DNA]</scope>
    <source>
        <strain evidence="2 3">DSM 27471</strain>
    </source>
</reference>
<accession>A0A7W5H2L5</accession>
<proteinExistence type="predicted"/>